<keyword evidence="2" id="KW-1185">Reference proteome</keyword>
<organism evidence="1 2">
    <name type="scientific">Desulfovibrio subterraneus</name>
    <dbReference type="NCBI Taxonomy" id="2718620"/>
    <lineage>
        <taxon>Bacteria</taxon>
        <taxon>Pseudomonadati</taxon>
        <taxon>Thermodesulfobacteriota</taxon>
        <taxon>Desulfovibrionia</taxon>
        <taxon>Desulfovibrionales</taxon>
        <taxon>Desulfovibrionaceae</taxon>
        <taxon>Desulfovibrio</taxon>
    </lineage>
</organism>
<sequence length="59" mass="6476">MKKEYTVEVALRVLVPVKAEDAHTAQIIAKDRAEMGAAFGGNLHVLEVQTGNLEEKREA</sequence>
<dbReference type="AlphaFoldDB" id="A0A7J0BJT9"/>
<proteinExistence type="predicted"/>
<accession>A0A7J0BJT9</accession>
<reference evidence="1 2" key="1">
    <citation type="submission" date="2020-05" db="EMBL/GenBank/DDBJ databases">
        <title>Draft genome sequence of Desulfovibrio sp. strain HN2T.</title>
        <authorList>
            <person name="Ueno A."/>
            <person name="Tamazawa S."/>
            <person name="Tamamura S."/>
            <person name="Murakami T."/>
            <person name="Kiyama T."/>
            <person name="Inomata H."/>
            <person name="Amano Y."/>
            <person name="Miyakawa K."/>
            <person name="Tamaki H."/>
            <person name="Naganuma T."/>
            <person name="Kaneko K."/>
        </authorList>
    </citation>
    <scope>NUCLEOTIDE SEQUENCE [LARGE SCALE GENOMIC DNA]</scope>
    <source>
        <strain evidence="1 2">HN2</strain>
    </source>
</reference>
<evidence type="ECO:0000313" key="2">
    <source>
        <dbReference type="Proteomes" id="UP000503840"/>
    </source>
</evidence>
<dbReference type="EMBL" id="BLVO01000013">
    <property type="protein sequence ID" value="GFM34063.1"/>
    <property type="molecule type" value="Genomic_DNA"/>
</dbReference>
<dbReference type="RefSeq" id="WP_174405692.1">
    <property type="nucleotide sequence ID" value="NZ_BLVO01000013.1"/>
</dbReference>
<comment type="caution">
    <text evidence="1">The sequence shown here is derived from an EMBL/GenBank/DDBJ whole genome shotgun (WGS) entry which is preliminary data.</text>
</comment>
<gene>
    <name evidence="1" type="ORF">DSM101010T_24280</name>
</gene>
<dbReference type="Proteomes" id="UP000503840">
    <property type="component" value="Unassembled WGS sequence"/>
</dbReference>
<evidence type="ECO:0000313" key="1">
    <source>
        <dbReference type="EMBL" id="GFM34063.1"/>
    </source>
</evidence>
<protein>
    <submittedName>
        <fullName evidence="1">Uncharacterized protein</fullName>
    </submittedName>
</protein>
<name>A0A7J0BJT9_9BACT</name>